<comment type="caution">
    <text evidence="1">The sequence shown here is derived from an EMBL/GenBank/DDBJ whole genome shotgun (WGS) entry which is preliminary data.</text>
</comment>
<dbReference type="Proteomes" id="UP001159363">
    <property type="component" value="Chromosome 2"/>
</dbReference>
<evidence type="ECO:0000313" key="2">
    <source>
        <dbReference type="Proteomes" id="UP001159363"/>
    </source>
</evidence>
<reference evidence="1 2" key="1">
    <citation type="submission" date="2023-02" db="EMBL/GenBank/DDBJ databases">
        <title>LHISI_Scaffold_Assembly.</title>
        <authorList>
            <person name="Stuart O.P."/>
            <person name="Cleave R."/>
            <person name="Magrath M.J.L."/>
            <person name="Mikheyev A.S."/>
        </authorList>
    </citation>
    <scope>NUCLEOTIDE SEQUENCE [LARGE SCALE GENOMIC DNA]</scope>
    <source>
        <strain evidence="1">Daus_M_001</strain>
        <tissue evidence="1">Leg muscle</tissue>
    </source>
</reference>
<organism evidence="1 2">
    <name type="scientific">Dryococelus australis</name>
    <dbReference type="NCBI Taxonomy" id="614101"/>
    <lineage>
        <taxon>Eukaryota</taxon>
        <taxon>Metazoa</taxon>
        <taxon>Ecdysozoa</taxon>
        <taxon>Arthropoda</taxon>
        <taxon>Hexapoda</taxon>
        <taxon>Insecta</taxon>
        <taxon>Pterygota</taxon>
        <taxon>Neoptera</taxon>
        <taxon>Polyneoptera</taxon>
        <taxon>Phasmatodea</taxon>
        <taxon>Verophasmatodea</taxon>
        <taxon>Anareolatae</taxon>
        <taxon>Phasmatidae</taxon>
        <taxon>Eurycanthinae</taxon>
        <taxon>Dryococelus</taxon>
    </lineage>
</organism>
<keyword evidence="2" id="KW-1185">Reference proteome</keyword>
<sequence length="190" mass="21817">MELNEENWLKVANAGSAYFDYKSSHSIVMLVLCDARHCDGAIFAVSRFGRAFNNRQLHFPPPRTLPNCEKVAPHVIVADAAAFPLKENLMRPYPDRGLSSSEEFTITDTVEQGVCQINIFGILVRRWSVFRFITITASSIKQIDCCYLHQLPWQNKNKLLTLLETFFKINVTNVDKAKQRLNSWKFNGYK</sequence>
<dbReference type="EMBL" id="JARBHB010000002">
    <property type="protein sequence ID" value="KAJ8891722.1"/>
    <property type="molecule type" value="Genomic_DNA"/>
</dbReference>
<proteinExistence type="predicted"/>
<protein>
    <recommendedName>
        <fullName evidence="3">DDE Tnp4 domain-containing protein</fullName>
    </recommendedName>
</protein>
<evidence type="ECO:0008006" key="3">
    <source>
        <dbReference type="Google" id="ProtNLM"/>
    </source>
</evidence>
<evidence type="ECO:0000313" key="1">
    <source>
        <dbReference type="EMBL" id="KAJ8891722.1"/>
    </source>
</evidence>
<accession>A0ABQ9I4Z0</accession>
<gene>
    <name evidence="1" type="ORF">PR048_004251</name>
</gene>
<name>A0ABQ9I4Z0_9NEOP</name>